<evidence type="ECO:0000313" key="1">
    <source>
        <dbReference type="EMBL" id="MBC8589671.1"/>
    </source>
</evidence>
<accession>A0A926EY24</accession>
<keyword evidence="2" id="KW-1185">Reference proteome</keyword>
<organism evidence="1 2">
    <name type="scientific">Wansuia hejianensis</name>
    <dbReference type="NCBI Taxonomy" id="2763667"/>
    <lineage>
        <taxon>Bacteria</taxon>
        <taxon>Bacillati</taxon>
        <taxon>Bacillota</taxon>
        <taxon>Clostridia</taxon>
        <taxon>Lachnospirales</taxon>
        <taxon>Lachnospiraceae</taxon>
        <taxon>Wansuia</taxon>
    </lineage>
</organism>
<gene>
    <name evidence="1" type="ORF">H8689_00740</name>
</gene>
<evidence type="ECO:0000313" key="2">
    <source>
        <dbReference type="Proteomes" id="UP000601522"/>
    </source>
</evidence>
<comment type="caution">
    <text evidence="1">The sequence shown here is derived from an EMBL/GenBank/DDBJ whole genome shotgun (WGS) entry which is preliminary data.</text>
</comment>
<dbReference type="EMBL" id="JACRTK010000001">
    <property type="protein sequence ID" value="MBC8589671.1"/>
    <property type="molecule type" value="Genomic_DNA"/>
</dbReference>
<dbReference type="RefSeq" id="WP_249322490.1">
    <property type="nucleotide sequence ID" value="NZ_JACRTK010000001.1"/>
</dbReference>
<reference evidence="1 2" key="1">
    <citation type="submission" date="2020-08" db="EMBL/GenBank/DDBJ databases">
        <title>Genome public.</title>
        <authorList>
            <person name="Liu C."/>
            <person name="Sun Q."/>
        </authorList>
    </citation>
    <scope>NUCLEOTIDE SEQUENCE [LARGE SCALE GENOMIC DNA]</scope>
    <source>
        <strain evidence="1 2">NSJ-26</strain>
    </source>
</reference>
<dbReference type="AlphaFoldDB" id="A0A926EY24"/>
<proteinExistence type="predicted"/>
<sequence>MLDDLYPMNQEIIKEVNEELKNYNIDKGQFTEGVLNFEMLIHLELLREFNQNVLNRIITPVYYYKALVREEPTNYKSLALHAENGVIRLISFWEHLFQILNTYLGIFMTPKREIIEINNTWINRIIFSLKLNKEQKYLRGYQNYLDGQNFIKKVKKKYRNDSTLRTILSLSNADHWKQMRKLRNEVIHYKFLGQISYPLDIRGDDYMITFANLSENKINHGSLGSLMDNGLDDIKNALTLTHTLLKQDLVPTKKSSIRDEYFLLKINCPCSEEKKLIPDNLLDLDKMLKENIYKPIFCPNCFSNNITIDNEMIKVSQDTWENSVNEYFKLVPEYLKQQCNIDD</sequence>
<name>A0A926EY24_9FIRM</name>
<protein>
    <submittedName>
        <fullName evidence="1">Uncharacterized protein</fullName>
    </submittedName>
</protein>
<dbReference type="Proteomes" id="UP000601522">
    <property type="component" value="Unassembled WGS sequence"/>
</dbReference>